<gene>
    <name evidence="1" type="ORF">GO495_03895</name>
</gene>
<accession>A0A6N8J3D4</accession>
<organism evidence="1 2">
    <name type="scientific">Chitinophaga oryziterrae</name>
    <dbReference type="NCBI Taxonomy" id="1031224"/>
    <lineage>
        <taxon>Bacteria</taxon>
        <taxon>Pseudomonadati</taxon>
        <taxon>Bacteroidota</taxon>
        <taxon>Chitinophagia</taxon>
        <taxon>Chitinophagales</taxon>
        <taxon>Chitinophagaceae</taxon>
        <taxon>Chitinophaga</taxon>
    </lineage>
</organism>
<sequence>MNDVTTRVLDELNTIPGTSVRPGLSRIEDAKPFIYEFVQRYFASDYDNVAVMNNDELFGYLQTLDKQVLDFTFDTQEKQVRFTTVEDTTLNEQTLLVTDNQTQPDFETIILERDGDVIPKLVAVSLPASLDLSSFTAGGLPFHVFFHPTLGQNTASYYTAVNQTGRESLKDTIDGNYSPYGWDFLFFIILRNLSYQANTNINANNVINEWAGKGLLYQIANADKHVINIIPVLDPQKNGGDFEKPDSHLQILKEVQQFLLNRQGTVNENLLPIGKCAVSAFSSGHLCSNNLLQASGNNSFSEFYGDALQEVYMFDAPVQTNDNWVQLANAWAQKYGEEKVVRAYSQWTPTNVNLLLAKGQAPVSSKLVVNSDNPNRSFAQLGQAFFKNIISNSDWQAMHQAIPSLMLNDALSRSQF</sequence>
<name>A0A6N8J3D4_9BACT</name>
<evidence type="ECO:0000313" key="1">
    <source>
        <dbReference type="EMBL" id="MVT39715.1"/>
    </source>
</evidence>
<dbReference type="OrthoDB" id="4013993at2"/>
<proteinExistence type="predicted"/>
<protein>
    <submittedName>
        <fullName evidence="1">Uncharacterized protein</fullName>
    </submittedName>
</protein>
<dbReference type="AlphaFoldDB" id="A0A6N8J3D4"/>
<dbReference type="RefSeq" id="WP_157298368.1">
    <property type="nucleotide sequence ID" value="NZ_BAAAZB010000005.1"/>
</dbReference>
<dbReference type="Proteomes" id="UP000468388">
    <property type="component" value="Unassembled WGS sequence"/>
</dbReference>
<dbReference type="EMBL" id="WRXO01000001">
    <property type="protein sequence ID" value="MVT39715.1"/>
    <property type="molecule type" value="Genomic_DNA"/>
</dbReference>
<evidence type="ECO:0000313" key="2">
    <source>
        <dbReference type="Proteomes" id="UP000468388"/>
    </source>
</evidence>
<reference evidence="1 2" key="1">
    <citation type="submission" date="2019-12" db="EMBL/GenBank/DDBJ databases">
        <title>The draft genomic sequence of strain Chitinophaga oryziterrae JCM 16595.</title>
        <authorList>
            <person name="Zhang X."/>
        </authorList>
    </citation>
    <scope>NUCLEOTIDE SEQUENCE [LARGE SCALE GENOMIC DNA]</scope>
    <source>
        <strain evidence="1 2">JCM 16595</strain>
    </source>
</reference>
<keyword evidence="2" id="KW-1185">Reference proteome</keyword>
<comment type="caution">
    <text evidence="1">The sequence shown here is derived from an EMBL/GenBank/DDBJ whole genome shotgun (WGS) entry which is preliminary data.</text>
</comment>